<proteinExistence type="predicted"/>
<organism evidence="7 8">
    <name type="scientific">Xylaria grammica</name>
    <dbReference type="NCBI Taxonomy" id="363999"/>
    <lineage>
        <taxon>Eukaryota</taxon>
        <taxon>Fungi</taxon>
        <taxon>Dikarya</taxon>
        <taxon>Ascomycota</taxon>
        <taxon>Pezizomycotina</taxon>
        <taxon>Sordariomycetes</taxon>
        <taxon>Xylariomycetidae</taxon>
        <taxon>Xylariales</taxon>
        <taxon>Xylariaceae</taxon>
        <taxon>Xylaria</taxon>
    </lineage>
</organism>
<dbReference type="GO" id="GO:0000324">
    <property type="term" value="C:fungal-type vacuole"/>
    <property type="evidence" value="ECO:0007669"/>
    <property type="project" value="TreeGrafter"/>
</dbReference>
<evidence type="ECO:0000313" key="8">
    <source>
        <dbReference type="Proteomes" id="UP000286045"/>
    </source>
</evidence>
<name>A0A439D5B5_9PEZI</name>
<dbReference type="PANTHER" id="PTHR31465">
    <property type="entry name" value="PROTEIN RTA1-RELATED"/>
    <property type="match status" value="1"/>
</dbReference>
<evidence type="ECO:0000256" key="6">
    <source>
        <dbReference type="SAM" id="SignalP"/>
    </source>
</evidence>
<dbReference type="EMBL" id="RYZI01000148">
    <property type="protein sequence ID" value="RWA09580.1"/>
    <property type="molecule type" value="Genomic_DNA"/>
</dbReference>
<feature type="chain" id="PRO_5019313456" description="RTA1 domain protein" evidence="6">
    <location>
        <begin position="18"/>
        <end position="314"/>
    </location>
</feature>
<feature type="transmembrane region" description="Helical" evidence="5">
    <location>
        <begin position="136"/>
        <end position="160"/>
    </location>
</feature>
<keyword evidence="6" id="KW-0732">Signal</keyword>
<feature type="signal peptide" evidence="6">
    <location>
        <begin position="1"/>
        <end position="17"/>
    </location>
</feature>
<keyword evidence="4 5" id="KW-0472">Membrane</keyword>
<feature type="transmembrane region" description="Helical" evidence="5">
    <location>
        <begin position="27"/>
        <end position="48"/>
    </location>
</feature>
<evidence type="ECO:0000256" key="1">
    <source>
        <dbReference type="ARBA" id="ARBA00004141"/>
    </source>
</evidence>
<evidence type="ECO:0000256" key="2">
    <source>
        <dbReference type="ARBA" id="ARBA00022692"/>
    </source>
</evidence>
<dbReference type="PANTHER" id="PTHR31465:SF9">
    <property type="entry name" value="SPHINGOID LONG-CHAIN BASE TRANSPORTER RSB1"/>
    <property type="match status" value="1"/>
</dbReference>
<evidence type="ECO:0000313" key="7">
    <source>
        <dbReference type="EMBL" id="RWA09580.1"/>
    </source>
</evidence>
<dbReference type="InterPro" id="IPR007568">
    <property type="entry name" value="RTA1"/>
</dbReference>
<keyword evidence="3 5" id="KW-1133">Transmembrane helix</keyword>
<feature type="transmembrane region" description="Helical" evidence="5">
    <location>
        <begin position="55"/>
        <end position="77"/>
    </location>
</feature>
<keyword evidence="8" id="KW-1185">Reference proteome</keyword>
<keyword evidence="2 5" id="KW-0812">Transmembrane</keyword>
<reference evidence="7 8" key="1">
    <citation type="submission" date="2018-12" db="EMBL/GenBank/DDBJ databases">
        <title>Draft genome sequence of Xylaria grammica IHI A82.</title>
        <authorList>
            <person name="Buettner E."/>
            <person name="Kellner H."/>
        </authorList>
    </citation>
    <scope>NUCLEOTIDE SEQUENCE [LARGE SCALE GENOMIC DNA]</scope>
    <source>
        <strain evidence="7 8">IHI A82</strain>
    </source>
</reference>
<evidence type="ECO:0008006" key="9">
    <source>
        <dbReference type="Google" id="ProtNLM"/>
    </source>
</evidence>
<comment type="subcellular location">
    <subcellularLocation>
        <location evidence="1">Membrane</location>
        <topology evidence="1">Multi-pass membrane protein</topology>
    </subcellularLocation>
</comment>
<evidence type="ECO:0000256" key="4">
    <source>
        <dbReference type="ARBA" id="ARBA00023136"/>
    </source>
</evidence>
<dbReference type="Proteomes" id="UP000286045">
    <property type="component" value="Unassembled WGS sequence"/>
</dbReference>
<gene>
    <name evidence="7" type="ORF">EKO27_g5522</name>
</gene>
<dbReference type="STRING" id="363999.A0A439D5B5"/>
<sequence length="314" mass="34256">MPSYSLFFTILIPIALALGVKYKSPGFATVIATGLTLEAVGYIGRLLLRNNQNNPFYFAVFLTGTTLGPTCICGAMFSIVPRIVAIYGEEYRSWRPIWYLLLLSALTIASLALELAGSVVSTTQEAPTVVEAGIRLLVVGLAIQLVALAIFALHATLFTITLRTRQHKLDPKFAPVYTSTLFKISLAAFIVATALILLRTIFRTIQIVEGFQSSIAQAETHFLLLDGVVMLITSVLFLACFPARALGEYWPDTSVRRPSPKPLQLTHQTPGQLPVTRPSPTYSAIGMKSPMSTYSPGKAGYWASPSLVENDVLW</sequence>
<comment type="caution">
    <text evidence="7">The sequence shown here is derived from an EMBL/GenBank/DDBJ whole genome shotgun (WGS) entry which is preliminary data.</text>
</comment>
<feature type="transmembrane region" description="Helical" evidence="5">
    <location>
        <begin position="97"/>
        <end position="116"/>
    </location>
</feature>
<dbReference type="Pfam" id="PF04479">
    <property type="entry name" value="RTA1"/>
    <property type="match status" value="1"/>
</dbReference>
<dbReference type="AlphaFoldDB" id="A0A439D5B5"/>
<feature type="transmembrane region" description="Helical" evidence="5">
    <location>
        <begin position="180"/>
        <end position="202"/>
    </location>
</feature>
<feature type="transmembrane region" description="Helical" evidence="5">
    <location>
        <begin position="223"/>
        <end position="245"/>
    </location>
</feature>
<dbReference type="GO" id="GO:0005886">
    <property type="term" value="C:plasma membrane"/>
    <property type="evidence" value="ECO:0007669"/>
    <property type="project" value="TreeGrafter"/>
</dbReference>
<accession>A0A439D5B5</accession>
<protein>
    <recommendedName>
        <fullName evidence="9">RTA1 domain protein</fullName>
    </recommendedName>
</protein>
<evidence type="ECO:0000256" key="3">
    <source>
        <dbReference type="ARBA" id="ARBA00022989"/>
    </source>
</evidence>
<evidence type="ECO:0000256" key="5">
    <source>
        <dbReference type="SAM" id="Phobius"/>
    </source>
</evidence>